<dbReference type="PROSITE" id="PS50883">
    <property type="entry name" value="EAL"/>
    <property type="match status" value="1"/>
</dbReference>
<evidence type="ECO:0000259" key="1">
    <source>
        <dbReference type="PROSITE" id="PS50883"/>
    </source>
</evidence>
<protein>
    <recommendedName>
        <fullName evidence="1">EAL domain-containing protein</fullName>
    </recommendedName>
</protein>
<dbReference type="InterPro" id="IPR001633">
    <property type="entry name" value="EAL_dom"/>
</dbReference>
<dbReference type="EMBL" id="CP025430">
    <property type="protein sequence ID" value="AUH66029.1"/>
    <property type="molecule type" value="Genomic_DNA"/>
</dbReference>
<dbReference type="InterPro" id="IPR035919">
    <property type="entry name" value="EAL_sf"/>
</dbReference>
<gene>
    <name evidence="2" type="ORF">CX676_19215</name>
</gene>
<sequence>MRYGSLIDRWCQGLGRFGGSLRRPQARDRIALLLKLENMDLLGDRLGRTGLAHLFTQLSLRMIGTMRPHDFVQCASPGVFTILLRTRSEIEAMRIARRLQLHCQSEAHVGGITLNPVISGVLVQNLGARHVLLRQLMTCGLHHLCPTDPAHLGRIRLIAYDERGQGAQIPATVEEAAQSGQIEAFFQPQICCDTGAVTGFEALARWHHPNRGLLTPMDFIPGMHRADHGALTLTMLRQCLAALQLWDAQGWGVQTVSLNVAQSELSDPDFVQMVLWELECHQIARGRLVIEVLESIGPINSGDLIRWHLQQLAQAGCLLDLDDFGTGYANLESLRHFGVNRIKIDRSFVTNCHRDRDQQRMIRAMLALAEQLGISTLAEGVESAEEHSFLAQMGCGHVQGYAIARPMPITEIGDFMSRFRRDRPTLPDLTPRKAG</sequence>
<dbReference type="SUPFAM" id="SSF141868">
    <property type="entry name" value="EAL domain-like"/>
    <property type="match status" value="1"/>
</dbReference>
<evidence type="ECO:0000313" key="3">
    <source>
        <dbReference type="Proteomes" id="UP000234530"/>
    </source>
</evidence>
<dbReference type="CDD" id="cd01948">
    <property type="entry name" value="EAL"/>
    <property type="match status" value="1"/>
</dbReference>
<organism evidence="2 3">
    <name type="scientific">Paracoccus zhejiangensis</name>
    <dbReference type="NCBI Taxonomy" id="1077935"/>
    <lineage>
        <taxon>Bacteria</taxon>
        <taxon>Pseudomonadati</taxon>
        <taxon>Pseudomonadota</taxon>
        <taxon>Alphaproteobacteria</taxon>
        <taxon>Rhodobacterales</taxon>
        <taxon>Paracoccaceae</taxon>
        <taxon>Paracoccus</taxon>
    </lineage>
</organism>
<dbReference type="SMART" id="SM00052">
    <property type="entry name" value="EAL"/>
    <property type="match status" value="1"/>
</dbReference>
<dbReference type="PANTHER" id="PTHR33121:SF70">
    <property type="entry name" value="SIGNALING PROTEIN YKOW"/>
    <property type="match status" value="1"/>
</dbReference>
<keyword evidence="3" id="KW-1185">Reference proteome</keyword>
<accession>A0A2H5F3A7</accession>
<name>A0A2H5F3A7_9RHOB</name>
<dbReference type="Proteomes" id="UP000234530">
    <property type="component" value="Chromosome"/>
</dbReference>
<dbReference type="InterPro" id="IPR050706">
    <property type="entry name" value="Cyclic-di-GMP_PDE-like"/>
</dbReference>
<dbReference type="AlphaFoldDB" id="A0A2H5F3A7"/>
<dbReference type="Pfam" id="PF00563">
    <property type="entry name" value="EAL"/>
    <property type="match status" value="1"/>
</dbReference>
<proteinExistence type="predicted"/>
<feature type="domain" description="EAL" evidence="1">
    <location>
        <begin position="166"/>
        <end position="420"/>
    </location>
</feature>
<dbReference type="OrthoDB" id="9814202at2"/>
<reference evidence="2 3" key="1">
    <citation type="journal article" date="2013" name="Antonie Van Leeuwenhoek">
        <title>Paracoccus zhejiangensis sp. nov., isolated from activated sludge in wastewater-treatment system.</title>
        <authorList>
            <person name="Wu Z.G."/>
            <person name="Zhang D.F."/>
            <person name="Liu Y.L."/>
            <person name="Wang F."/>
            <person name="Jiang X."/>
            <person name="Li C."/>
            <person name="Li S.P."/>
            <person name="Hong Q."/>
            <person name="Li W.J."/>
        </authorList>
    </citation>
    <scope>NUCLEOTIDE SEQUENCE [LARGE SCALE GENOMIC DNA]</scope>
    <source>
        <strain evidence="2 3">J6</strain>
    </source>
</reference>
<dbReference type="GO" id="GO:0071111">
    <property type="term" value="F:cyclic-guanylate-specific phosphodiesterase activity"/>
    <property type="evidence" value="ECO:0007669"/>
    <property type="project" value="InterPro"/>
</dbReference>
<dbReference type="RefSeq" id="WP_101754009.1">
    <property type="nucleotide sequence ID" value="NZ_CP025430.1"/>
</dbReference>
<dbReference type="Gene3D" id="3.20.20.450">
    <property type="entry name" value="EAL domain"/>
    <property type="match status" value="1"/>
</dbReference>
<evidence type="ECO:0000313" key="2">
    <source>
        <dbReference type="EMBL" id="AUH66029.1"/>
    </source>
</evidence>
<dbReference type="KEGG" id="pzh:CX676_19215"/>
<dbReference type="PANTHER" id="PTHR33121">
    <property type="entry name" value="CYCLIC DI-GMP PHOSPHODIESTERASE PDEF"/>
    <property type="match status" value="1"/>
</dbReference>